<dbReference type="AlphaFoldDB" id="A0A4Q9PE31"/>
<gene>
    <name evidence="1" type="ORF">BD310DRAFT_940466</name>
</gene>
<dbReference type="Proteomes" id="UP000292082">
    <property type="component" value="Unassembled WGS sequence"/>
</dbReference>
<evidence type="ECO:0000313" key="2">
    <source>
        <dbReference type="Proteomes" id="UP000292082"/>
    </source>
</evidence>
<proteinExistence type="predicted"/>
<evidence type="ECO:0000313" key="1">
    <source>
        <dbReference type="EMBL" id="TBU52355.1"/>
    </source>
</evidence>
<keyword evidence="2" id="KW-1185">Reference proteome</keyword>
<protein>
    <submittedName>
        <fullName evidence="1">Uncharacterized protein</fullName>
    </submittedName>
</protein>
<dbReference type="EMBL" id="ML145255">
    <property type="protein sequence ID" value="TBU52355.1"/>
    <property type="molecule type" value="Genomic_DNA"/>
</dbReference>
<organism evidence="1 2">
    <name type="scientific">Dichomitus squalens</name>
    <dbReference type="NCBI Taxonomy" id="114155"/>
    <lineage>
        <taxon>Eukaryota</taxon>
        <taxon>Fungi</taxon>
        <taxon>Dikarya</taxon>
        <taxon>Basidiomycota</taxon>
        <taxon>Agaricomycotina</taxon>
        <taxon>Agaricomycetes</taxon>
        <taxon>Polyporales</taxon>
        <taxon>Polyporaceae</taxon>
        <taxon>Dichomitus</taxon>
    </lineage>
</organism>
<accession>A0A4Q9PE31</accession>
<reference evidence="1 2" key="1">
    <citation type="submission" date="2019-01" db="EMBL/GenBank/DDBJ databases">
        <title>Draft genome sequences of three monokaryotic isolates of the white-rot basidiomycete fungus Dichomitus squalens.</title>
        <authorList>
            <consortium name="DOE Joint Genome Institute"/>
            <person name="Lopez S.C."/>
            <person name="Andreopoulos B."/>
            <person name="Pangilinan J."/>
            <person name="Lipzen A."/>
            <person name="Riley R."/>
            <person name="Ahrendt S."/>
            <person name="Ng V."/>
            <person name="Barry K."/>
            <person name="Daum C."/>
            <person name="Grigoriev I.V."/>
            <person name="Hilden K.S."/>
            <person name="Makela M.R."/>
            <person name="de Vries R.P."/>
        </authorList>
    </citation>
    <scope>NUCLEOTIDE SEQUENCE [LARGE SCALE GENOMIC DNA]</scope>
    <source>
        <strain evidence="1 2">CBS 464.89</strain>
    </source>
</reference>
<sequence length="104" mass="11786">MPVCTSRRTNGICRARRRNLRSDSDVAHDSYLVRDLSALPHYVYSSIAPRRGRLPYIQVAAHHDPGDCPPHKCQSVSYHCVSCRRVKPFPSSSGWRRILQTSPA</sequence>
<name>A0A4Q9PE31_9APHY</name>